<dbReference type="Proteomes" id="UP000646548">
    <property type="component" value="Unassembled WGS sequence"/>
</dbReference>
<organism evidence="2 3">
    <name type="scientific">Oryzias melastigma</name>
    <name type="common">Marine medaka</name>
    <dbReference type="NCBI Taxonomy" id="30732"/>
    <lineage>
        <taxon>Eukaryota</taxon>
        <taxon>Metazoa</taxon>
        <taxon>Chordata</taxon>
        <taxon>Craniata</taxon>
        <taxon>Vertebrata</taxon>
        <taxon>Euteleostomi</taxon>
        <taxon>Actinopterygii</taxon>
        <taxon>Neopterygii</taxon>
        <taxon>Teleostei</taxon>
        <taxon>Neoteleostei</taxon>
        <taxon>Acanthomorphata</taxon>
        <taxon>Ovalentaria</taxon>
        <taxon>Atherinomorphae</taxon>
        <taxon>Beloniformes</taxon>
        <taxon>Adrianichthyidae</taxon>
        <taxon>Oryziinae</taxon>
        <taxon>Oryzias</taxon>
    </lineage>
</organism>
<feature type="compositionally biased region" description="Polar residues" evidence="1">
    <location>
        <begin position="28"/>
        <end position="55"/>
    </location>
</feature>
<accession>A0A834CBF0</accession>
<gene>
    <name evidence="2" type="ORF">FQA47_003105</name>
</gene>
<feature type="compositionally biased region" description="Pro residues" evidence="1">
    <location>
        <begin position="63"/>
        <end position="77"/>
    </location>
</feature>
<evidence type="ECO:0000313" key="2">
    <source>
        <dbReference type="EMBL" id="KAF6729202.1"/>
    </source>
</evidence>
<protein>
    <submittedName>
        <fullName evidence="2">Uncharacterized protein</fullName>
    </submittedName>
</protein>
<evidence type="ECO:0000313" key="3">
    <source>
        <dbReference type="Proteomes" id="UP000646548"/>
    </source>
</evidence>
<dbReference type="AlphaFoldDB" id="A0A834CBF0"/>
<reference evidence="2" key="1">
    <citation type="journal article" name="BMC Genomics">
        <title>Long-read sequencing and de novo genome assembly of marine medaka (Oryzias melastigma).</title>
        <authorList>
            <person name="Liang P."/>
            <person name="Saqib H.S.A."/>
            <person name="Ni X."/>
            <person name="Shen Y."/>
        </authorList>
    </citation>
    <scope>NUCLEOTIDE SEQUENCE</scope>
    <source>
        <strain evidence="2">Bigg-433</strain>
    </source>
</reference>
<proteinExistence type="predicted"/>
<evidence type="ECO:0000256" key="1">
    <source>
        <dbReference type="SAM" id="MobiDB-lite"/>
    </source>
</evidence>
<sequence length="152" mass="16662">MLLLFCRQSALCCVDRNSVHSLRKRSSQEGGSQSIFHVSASAWTQPSSADSSNTADAPDEPSIHPPRPPPPPPPVPVPADSAGQESPAPGRASPSLLDRRARRTKTCSSSTMPIRRRDTVSPSSERSSRLQQEKQMLMEEVKAQKELVWILH</sequence>
<dbReference type="EMBL" id="WKFB01000263">
    <property type="protein sequence ID" value="KAF6729202.1"/>
    <property type="molecule type" value="Genomic_DNA"/>
</dbReference>
<feature type="region of interest" description="Disordered" evidence="1">
    <location>
        <begin position="23"/>
        <end position="133"/>
    </location>
</feature>
<comment type="caution">
    <text evidence="2">The sequence shown here is derived from an EMBL/GenBank/DDBJ whole genome shotgun (WGS) entry which is preliminary data.</text>
</comment>
<name>A0A834CBF0_ORYME</name>